<feature type="domain" description="Glycosyl transferase family 1" evidence="1">
    <location>
        <begin position="186"/>
        <end position="299"/>
    </location>
</feature>
<dbReference type="OrthoDB" id="7560678at2"/>
<dbReference type="Proteomes" id="UP000190541">
    <property type="component" value="Unassembled WGS sequence"/>
</dbReference>
<dbReference type="Gene3D" id="3.40.50.2000">
    <property type="entry name" value="Glycogen Phosphorylase B"/>
    <property type="match status" value="2"/>
</dbReference>
<dbReference type="STRING" id="623280.SAMN05660226_04141"/>
<name>A0A1T5FQK7_9SPHI</name>
<accession>A0A1T5FQK7</accession>
<organism evidence="2 3">
    <name type="scientific">Parapedobacter luteus</name>
    <dbReference type="NCBI Taxonomy" id="623280"/>
    <lineage>
        <taxon>Bacteria</taxon>
        <taxon>Pseudomonadati</taxon>
        <taxon>Bacteroidota</taxon>
        <taxon>Sphingobacteriia</taxon>
        <taxon>Sphingobacteriales</taxon>
        <taxon>Sphingobacteriaceae</taxon>
        <taxon>Parapedobacter</taxon>
    </lineage>
</organism>
<dbReference type="AlphaFoldDB" id="A0A1T5FQK7"/>
<dbReference type="PANTHER" id="PTHR12526:SF630">
    <property type="entry name" value="GLYCOSYLTRANSFERASE"/>
    <property type="match status" value="1"/>
</dbReference>
<dbReference type="InterPro" id="IPR001296">
    <property type="entry name" value="Glyco_trans_1"/>
</dbReference>
<dbReference type="RefSeq" id="WP_079718750.1">
    <property type="nucleotide sequence ID" value="NZ_FUYS01000020.1"/>
</dbReference>
<dbReference type="GO" id="GO:0016757">
    <property type="term" value="F:glycosyltransferase activity"/>
    <property type="evidence" value="ECO:0007669"/>
    <property type="project" value="InterPro"/>
</dbReference>
<dbReference type="EMBL" id="FUYS01000020">
    <property type="protein sequence ID" value="SKB98402.1"/>
    <property type="molecule type" value="Genomic_DNA"/>
</dbReference>
<gene>
    <name evidence="2" type="ORF">SAMN05660226_04141</name>
</gene>
<dbReference type="Pfam" id="PF00534">
    <property type="entry name" value="Glycos_transf_1"/>
    <property type="match status" value="1"/>
</dbReference>
<reference evidence="2 3" key="1">
    <citation type="submission" date="2017-02" db="EMBL/GenBank/DDBJ databases">
        <authorList>
            <person name="Peterson S.W."/>
        </authorList>
    </citation>
    <scope>NUCLEOTIDE SEQUENCE [LARGE SCALE GENOMIC DNA]</scope>
    <source>
        <strain evidence="2 3">DSM 22899</strain>
    </source>
</reference>
<protein>
    <submittedName>
        <fullName evidence="2">Glycosyltransferase involved in cell wall bisynthesis</fullName>
    </submittedName>
</protein>
<evidence type="ECO:0000259" key="1">
    <source>
        <dbReference type="Pfam" id="PF00534"/>
    </source>
</evidence>
<evidence type="ECO:0000313" key="2">
    <source>
        <dbReference type="EMBL" id="SKB98402.1"/>
    </source>
</evidence>
<sequence>MAKKKILLFTTQLLKTGGIESHIQQFTIQMASNGDSDVYIFVLNSKLSDDQVNNLKKYTCASVFSKKNSITELFKMIRFIFFSMFIKYDALYTNGQGNSIYLISKCFRYRKWVHHHHTAGDKADQQTWPSWYIKALIQANIVIACSTKNAFDMQSVLNREVITVPCFSRPIRSNSIKQISTQDDIVNFGYYGRLIPEKGIDLIGKLSNHDDMAKIKFHIWGEGKQYPPDYFKRYPNLNYHGVFHGLEELTKVLDQIDAYLLLSTHPEGLPISLLEAMSAGVPWIATNRGGINDIACDPLSTRVINSLTDFDVVKKEILSFVADIRSGKISRQKQKELYESKFSPAVLVKRWNKILYDTY</sequence>
<keyword evidence="2" id="KW-0808">Transferase</keyword>
<dbReference type="SUPFAM" id="SSF53756">
    <property type="entry name" value="UDP-Glycosyltransferase/glycogen phosphorylase"/>
    <property type="match status" value="1"/>
</dbReference>
<dbReference type="CDD" id="cd03801">
    <property type="entry name" value="GT4_PimA-like"/>
    <property type="match status" value="1"/>
</dbReference>
<evidence type="ECO:0000313" key="3">
    <source>
        <dbReference type="Proteomes" id="UP000190541"/>
    </source>
</evidence>
<proteinExistence type="predicted"/>
<dbReference type="PANTHER" id="PTHR12526">
    <property type="entry name" value="GLYCOSYLTRANSFERASE"/>
    <property type="match status" value="1"/>
</dbReference>
<keyword evidence="3" id="KW-1185">Reference proteome</keyword>